<protein>
    <recommendedName>
        <fullName evidence="1">Death domain-containing protein</fullName>
    </recommendedName>
</protein>
<dbReference type="PROSITE" id="PS50017">
    <property type="entry name" value="DEATH_DOMAIN"/>
    <property type="match status" value="1"/>
</dbReference>
<comment type="caution">
    <text evidence="2">The sequence shown here is derived from an EMBL/GenBank/DDBJ whole genome shotgun (WGS) entry which is preliminary data.</text>
</comment>
<dbReference type="InterPro" id="IPR011029">
    <property type="entry name" value="DEATH-like_dom_sf"/>
</dbReference>
<dbReference type="InterPro" id="IPR000488">
    <property type="entry name" value="Death_dom"/>
</dbReference>
<reference evidence="2 3" key="1">
    <citation type="submission" date="2024-11" db="EMBL/GenBank/DDBJ databases">
        <title>Chromosome-level genome assembly of the freshwater bivalve Anodonta woodiana.</title>
        <authorList>
            <person name="Chen X."/>
        </authorList>
    </citation>
    <scope>NUCLEOTIDE SEQUENCE [LARGE SCALE GENOMIC DNA]</scope>
    <source>
        <strain evidence="2">MN2024</strain>
        <tissue evidence="2">Gills</tissue>
    </source>
</reference>
<organism evidence="2 3">
    <name type="scientific">Sinanodonta woodiana</name>
    <name type="common">Chinese pond mussel</name>
    <name type="synonym">Anodonta woodiana</name>
    <dbReference type="NCBI Taxonomy" id="1069815"/>
    <lineage>
        <taxon>Eukaryota</taxon>
        <taxon>Metazoa</taxon>
        <taxon>Spiralia</taxon>
        <taxon>Lophotrochozoa</taxon>
        <taxon>Mollusca</taxon>
        <taxon>Bivalvia</taxon>
        <taxon>Autobranchia</taxon>
        <taxon>Heteroconchia</taxon>
        <taxon>Palaeoheterodonta</taxon>
        <taxon>Unionida</taxon>
        <taxon>Unionoidea</taxon>
        <taxon>Unionidae</taxon>
        <taxon>Unioninae</taxon>
        <taxon>Sinanodonta</taxon>
    </lineage>
</organism>
<dbReference type="AlphaFoldDB" id="A0ABD3WVP9"/>
<name>A0ABD3WVP9_SINWO</name>
<keyword evidence="3" id="KW-1185">Reference proteome</keyword>
<evidence type="ECO:0000313" key="3">
    <source>
        <dbReference type="Proteomes" id="UP001634394"/>
    </source>
</evidence>
<proteinExistence type="predicted"/>
<sequence>MGTHVQLKHVNSSFSTTSVKFLYRGVLYTRINSKLRKILIQFHQYEKSSLVEDSSVFRLTIKGIKHRFYHEVEFKAGDLCFQLREVHHEFPSRDSHLCSCFHKIYYPVENLSCLTVLFAIDANNGRKNCVKIQFYQKESQYIDRESSETELSKFQDALQRYLNAGSVQHWKVKVVSCNDCTENELVYIGVSRNVFLVVDKSFQIRLYAAWSGTFDVKYNVTTKLLEIRISTRASVDNESGDAKNFFLSSTLKFITEDGEMIKQCLLKTGNNIDLTLLPPAPHFKRITLHTSGSSSNGHIPSLTAGSMKTEAMVHFSTESTGSMQSNGSSIIGPHMSGSAVWLTYPARPNSLFLQTDSSLPQQLSVDGSSSGYIHPVVPRSQLNSSGTPSGYIHPTVPRPHVSLSPGLSWPGGVGKKTSTEFSGDSFFGDNFLDDGFANAGFVDDENLSPPLPCLRRPNDPIFEGPSSVQGVKHNIISVLQSYDVDTRLPKSHLLRAYSRDDISFSSHFMDHTYINVARSTNQASNPFEDVYYRFYYNLGMVQVNITTMRKKIRRRSHLAEILKDVDFRTFDKHEDWFDKDYKNKESDTNFMKIHKLNITARNSNSGSTFSRIQAGYSRIFDHLKSPEEDDPYYTSDLCLCLQRILEMKKLDLAHIFDLTSRQMNEIHIFLSLVDSDSDWKVLAEKLYLRIVDIGIIEHFCYSYRELASFVLLTHWAMLSEQQPHFTPACSRENFIKMIKEMDRKDILRIMNDRRNANEEEEDYEIEITYL</sequence>
<dbReference type="SUPFAM" id="SSF47986">
    <property type="entry name" value="DEATH domain"/>
    <property type="match status" value="1"/>
</dbReference>
<accession>A0ABD3WVP9</accession>
<dbReference type="Proteomes" id="UP001634394">
    <property type="component" value="Unassembled WGS sequence"/>
</dbReference>
<gene>
    <name evidence="2" type="ORF">ACJMK2_035692</name>
</gene>
<evidence type="ECO:0000313" key="2">
    <source>
        <dbReference type="EMBL" id="KAL3878059.1"/>
    </source>
</evidence>
<evidence type="ECO:0000259" key="1">
    <source>
        <dbReference type="PROSITE" id="PS50017"/>
    </source>
</evidence>
<dbReference type="EMBL" id="JBJQND010000005">
    <property type="protein sequence ID" value="KAL3878059.1"/>
    <property type="molecule type" value="Genomic_DNA"/>
</dbReference>
<feature type="domain" description="Death" evidence="1">
    <location>
        <begin position="678"/>
        <end position="754"/>
    </location>
</feature>